<reference evidence="2 3" key="1">
    <citation type="submission" date="2020-04" db="EMBL/GenBank/DDBJ databases">
        <title>Perkinsus chesapeaki whole genome sequence.</title>
        <authorList>
            <person name="Bogema D.R."/>
        </authorList>
    </citation>
    <scope>NUCLEOTIDE SEQUENCE [LARGE SCALE GENOMIC DNA]</scope>
    <source>
        <strain evidence="2">ATCC PRA-425</strain>
    </source>
</reference>
<keyword evidence="1" id="KW-1133">Transmembrane helix</keyword>
<comment type="caution">
    <text evidence="2">The sequence shown here is derived from an EMBL/GenBank/DDBJ whole genome shotgun (WGS) entry which is preliminary data.</text>
</comment>
<dbReference type="Proteomes" id="UP000591131">
    <property type="component" value="Unassembled WGS sequence"/>
</dbReference>
<keyword evidence="1" id="KW-0812">Transmembrane</keyword>
<feature type="transmembrane region" description="Helical" evidence="1">
    <location>
        <begin position="31"/>
        <end position="52"/>
    </location>
</feature>
<dbReference type="EMBL" id="JAAPAO010000513">
    <property type="protein sequence ID" value="KAF4658004.1"/>
    <property type="molecule type" value="Genomic_DNA"/>
</dbReference>
<dbReference type="OrthoDB" id="10353948at2759"/>
<keyword evidence="3" id="KW-1185">Reference proteome</keyword>
<name>A0A7J6LFF9_PERCH</name>
<evidence type="ECO:0000313" key="3">
    <source>
        <dbReference type="Proteomes" id="UP000591131"/>
    </source>
</evidence>
<feature type="transmembrane region" description="Helical" evidence="1">
    <location>
        <begin position="133"/>
        <end position="150"/>
    </location>
</feature>
<sequence>MGVAIGSHADITVFILCPAVRDSRKFQEAQCMYGAMAVIPSLAVYGSILVSVESPYSNNRFRYYSLPGPLGDWSAEWMQYRVDDDVIQEERSLRIASIYGLLLSGLLTGVLLVRSEMDKLLTCRQRPSPIGQILSLITTLAVLFLSPGPSRRVAPWNGYSVMVSMAIAVVLCAFSFSRSRSQSGVALSGVMALGCWWTSWRAVNAFDAEEWDASRSLLEFLTQIWGWENVIAMAVCYLTDPSNSLVVLCCLGGFVLERGLRELLDFTRGDTDVGQQQQSSAIMTEALLLSSA</sequence>
<keyword evidence="1" id="KW-0472">Membrane</keyword>
<protein>
    <submittedName>
        <fullName evidence="2">Uncharacterized protein</fullName>
    </submittedName>
</protein>
<gene>
    <name evidence="2" type="ORF">FOL47_008212</name>
</gene>
<organism evidence="2 3">
    <name type="scientific">Perkinsus chesapeaki</name>
    <name type="common">Clam parasite</name>
    <name type="synonym">Perkinsus andrewsi</name>
    <dbReference type="NCBI Taxonomy" id="330153"/>
    <lineage>
        <taxon>Eukaryota</taxon>
        <taxon>Sar</taxon>
        <taxon>Alveolata</taxon>
        <taxon>Perkinsozoa</taxon>
        <taxon>Perkinsea</taxon>
        <taxon>Perkinsida</taxon>
        <taxon>Perkinsidae</taxon>
        <taxon>Perkinsus</taxon>
    </lineage>
</organism>
<evidence type="ECO:0000313" key="2">
    <source>
        <dbReference type="EMBL" id="KAF4658004.1"/>
    </source>
</evidence>
<dbReference type="AlphaFoldDB" id="A0A7J6LFF9"/>
<feature type="transmembrane region" description="Helical" evidence="1">
    <location>
        <begin position="93"/>
        <end position="113"/>
    </location>
</feature>
<accession>A0A7J6LFF9</accession>
<evidence type="ECO:0000256" key="1">
    <source>
        <dbReference type="SAM" id="Phobius"/>
    </source>
</evidence>
<proteinExistence type="predicted"/>
<feature type="transmembrane region" description="Helical" evidence="1">
    <location>
        <begin position="156"/>
        <end position="176"/>
    </location>
</feature>